<keyword evidence="3" id="KW-1185">Reference proteome</keyword>
<evidence type="ECO:0000256" key="1">
    <source>
        <dbReference type="SAM" id="MobiDB-lite"/>
    </source>
</evidence>
<sequence>MGLPAAKQGDRIVATDTHIVLVPSGGTLVPQPLPHPFSGVLTGGLSSDVTIEGRPAATVGSTAGNVPAHLPSPPGTGFATPPANRATVQAGSTTVTINGRAAARSGDPATTCNDPADLAVGRVVAGGTVTIG</sequence>
<dbReference type="CDD" id="cd14740">
    <property type="entry name" value="PAAR_4"/>
    <property type="match status" value="1"/>
</dbReference>
<comment type="caution">
    <text evidence="2">The sequence shown here is derived from an EMBL/GenBank/DDBJ whole genome shotgun (WGS) entry which is preliminary data.</text>
</comment>
<name>A0A7W7H599_9ACTN</name>
<evidence type="ECO:0000313" key="3">
    <source>
        <dbReference type="Proteomes" id="UP000546162"/>
    </source>
</evidence>
<accession>A0A7W7H599</accession>
<feature type="region of interest" description="Disordered" evidence="1">
    <location>
        <begin position="59"/>
        <end position="80"/>
    </location>
</feature>
<gene>
    <name evidence="2" type="ORF">BJY16_007533</name>
</gene>
<dbReference type="AlphaFoldDB" id="A0A7W7H599"/>
<evidence type="ECO:0000313" key="2">
    <source>
        <dbReference type="EMBL" id="MBB4744074.1"/>
    </source>
</evidence>
<dbReference type="Gene3D" id="2.60.200.60">
    <property type="match status" value="1"/>
</dbReference>
<protein>
    <submittedName>
        <fullName evidence="2">Putative Zn-binding protein involved in type VI secretion</fullName>
    </submittedName>
</protein>
<dbReference type="EMBL" id="JACHNB010000001">
    <property type="protein sequence ID" value="MBB4744074.1"/>
    <property type="molecule type" value="Genomic_DNA"/>
</dbReference>
<organism evidence="2 3">
    <name type="scientific">Actinoplanes octamycinicus</name>
    <dbReference type="NCBI Taxonomy" id="135948"/>
    <lineage>
        <taxon>Bacteria</taxon>
        <taxon>Bacillati</taxon>
        <taxon>Actinomycetota</taxon>
        <taxon>Actinomycetes</taxon>
        <taxon>Micromonosporales</taxon>
        <taxon>Micromonosporaceae</taxon>
        <taxon>Actinoplanes</taxon>
    </lineage>
</organism>
<reference evidence="2 3" key="1">
    <citation type="submission" date="2020-08" db="EMBL/GenBank/DDBJ databases">
        <title>Sequencing the genomes of 1000 actinobacteria strains.</title>
        <authorList>
            <person name="Klenk H.-P."/>
        </authorList>
    </citation>
    <scope>NUCLEOTIDE SEQUENCE [LARGE SCALE GENOMIC DNA]</scope>
    <source>
        <strain evidence="2 3">DSM 45809</strain>
    </source>
</reference>
<proteinExistence type="predicted"/>
<dbReference type="Proteomes" id="UP000546162">
    <property type="component" value="Unassembled WGS sequence"/>
</dbReference>
<dbReference type="RefSeq" id="WP_185044287.1">
    <property type="nucleotide sequence ID" value="NZ_BAABFG010000005.1"/>
</dbReference>